<proteinExistence type="predicted"/>
<dbReference type="RefSeq" id="WP_000473806.1">
    <property type="nucleotide sequence ID" value="NZ_CP011349.1"/>
</dbReference>
<protein>
    <submittedName>
        <fullName evidence="1">Uncharacterized protein</fullName>
    </submittedName>
</protein>
<organism evidence="1">
    <name type="scientific">Bacillus thuringiensis</name>
    <dbReference type="NCBI Taxonomy" id="1428"/>
    <lineage>
        <taxon>Bacteria</taxon>
        <taxon>Bacillati</taxon>
        <taxon>Bacillota</taxon>
        <taxon>Bacilli</taxon>
        <taxon>Bacillales</taxon>
        <taxon>Bacillaceae</taxon>
        <taxon>Bacillus</taxon>
        <taxon>Bacillus cereus group</taxon>
    </lineage>
</organism>
<dbReference type="KEGG" id="bthy:AQ980_25475"/>
<gene>
    <name evidence="1" type="ORF">FPG91_29845</name>
</gene>
<accession>A0A643MJ32</accession>
<sequence length="99" mass="10553">MFKKLVVGALAAGIALTGGIGAASASTEDTTNSKSLTMAYSCPDYIGNGKYAQTIYNPGGTNAVYANTYTEMTCHGKIKWYFKWKKADGGGYYEGEVIK</sequence>
<dbReference type="AlphaFoldDB" id="A0A643MJ32"/>
<name>A0A643MJ32_BACTU</name>
<comment type="caution">
    <text evidence="1">The sequence shown here is derived from an EMBL/GenBank/DDBJ whole genome shotgun (WGS) entry which is preliminary data.</text>
</comment>
<evidence type="ECO:0000313" key="1">
    <source>
        <dbReference type="EMBL" id="KAB1346679.1"/>
    </source>
</evidence>
<dbReference type="EMBL" id="VLPO01000118">
    <property type="protein sequence ID" value="KAB1346679.1"/>
    <property type="molecule type" value="Genomic_DNA"/>
</dbReference>
<reference evidence="1" key="1">
    <citation type="submission" date="2019-07" db="EMBL/GenBank/DDBJ databases">
        <title>Draft genome sequence of Bacillus thuringiensis strain PT02.</title>
        <authorList>
            <person name="Nguyen H."/>
            <person name="Nguyen L.N."/>
            <person name="Nguyen H.T.T."/>
            <person name="Nguyen D.V."/>
            <person name="Le H.T.T."/>
        </authorList>
    </citation>
    <scope>NUCLEOTIDE SEQUENCE</scope>
    <source>
        <strain evidence="1">PT02</strain>
    </source>
</reference>